<keyword evidence="1 5" id="KW-0808">Transferase</keyword>
<proteinExistence type="predicted"/>
<evidence type="ECO:0000313" key="6">
    <source>
        <dbReference type="Proteomes" id="UP000237846"/>
    </source>
</evidence>
<protein>
    <submittedName>
        <fullName evidence="5">1-acyl-sn-glycerol-3-phosphate acyltransferase</fullName>
    </submittedName>
</protein>
<feature type="compositionally biased region" description="Low complexity" evidence="3">
    <location>
        <begin position="248"/>
        <end position="259"/>
    </location>
</feature>
<dbReference type="Pfam" id="PF01553">
    <property type="entry name" value="Acyltransferase"/>
    <property type="match status" value="1"/>
</dbReference>
<feature type="compositionally biased region" description="Low complexity" evidence="3">
    <location>
        <begin position="268"/>
        <end position="287"/>
    </location>
</feature>
<dbReference type="CDD" id="cd07989">
    <property type="entry name" value="LPLAT_AGPAT-like"/>
    <property type="match status" value="1"/>
</dbReference>
<feature type="region of interest" description="Disordered" evidence="3">
    <location>
        <begin position="233"/>
        <end position="308"/>
    </location>
</feature>
<evidence type="ECO:0000256" key="2">
    <source>
        <dbReference type="ARBA" id="ARBA00023315"/>
    </source>
</evidence>
<reference evidence="5 6" key="1">
    <citation type="submission" date="2018-03" db="EMBL/GenBank/DDBJ databases">
        <title>Genomic Encyclopedia of Archaeal and Bacterial Type Strains, Phase II (KMG-II): from individual species to whole genera.</title>
        <authorList>
            <person name="Goeker M."/>
        </authorList>
    </citation>
    <scope>NUCLEOTIDE SEQUENCE [LARGE SCALE GENOMIC DNA]</scope>
    <source>
        <strain evidence="5 6">DSM 45601</strain>
    </source>
</reference>
<evidence type="ECO:0000313" key="5">
    <source>
        <dbReference type="EMBL" id="PRX95655.1"/>
    </source>
</evidence>
<dbReference type="GO" id="GO:0003841">
    <property type="term" value="F:1-acylglycerol-3-phosphate O-acyltransferase activity"/>
    <property type="evidence" value="ECO:0007669"/>
    <property type="project" value="TreeGrafter"/>
</dbReference>
<organism evidence="5 6">
    <name type="scientific">Allonocardiopsis opalescens</name>
    <dbReference type="NCBI Taxonomy" id="1144618"/>
    <lineage>
        <taxon>Bacteria</taxon>
        <taxon>Bacillati</taxon>
        <taxon>Actinomycetota</taxon>
        <taxon>Actinomycetes</taxon>
        <taxon>Streptosporangiales</taxon>
        <taxon>Allonocardiopsis</taxon>
    </lineage>
</organism>
<dbReference type="EMBL" id="PVZC01000009">
    <property type="protein sequence ID" value="PRX95655.1"/>
    <property type="molecule type" value="Genomic_DNA"/>
</dbReference>
<dbReference type="OrthoDB" id="9806008at2"/>
<gene>
    <name evidence="5" type="ORF">CLV72_109264</name>
</gene>
<dbReference type="Proteomes" id="UP000237846">
    <property type="component" value="Unassembled WGS sequence"/>
</dbReference>
<evidence type="ECO:0000256" key="3">
    <source>
        <dbReference type="SAM" id="MobiDB-lite"/>
    </source>
</evidence>
<sequence length="308" mass="33012">MEGTESTPQPAKRRGYSAFWRFVIVVILRPLLFGLLKRDWRGQEHIPRTGAVIFAVNHLSNADPLAVGHFVYEAGRWPFFLAKSGVFRIPVVGPIIRSAGQIPVYRDRAEAGLALRDAEKALRDNDAAIVVYPEGTCTRDPELWPMAAKTGIARLALRTGVPVVPIANWGPQELLPYGSVRPRLFPRKTMRVTAGPPVDLSAYRDMPLSAATLRAATADVMRAVTELQAGIRGETPPAVPYDPRRARAAGAAGTAAVETPPEPPAAPPAGTAPAATNSDGPAPSAEPAAERAEETDDRPHDPAHDARG</sequence>
<dbReference type="RefSeq" id="WP_106251935.1">
    <property type="nucleotide sequence ID" value="NZ_PVZC01000009.1"/>
</dbReference>
<keyword evidence="2 5" id="KW-0012">Acyltransferase</keyword>
<dbReference type="GO" id="GO:0005886">
    <property type="term" value="C:plasma membrane"/>
    <property type="evidence" value="ECO:0007669"/>
    <property type="project" value="TreeGrafter"/>
</dbReference>
<dbReference type="GO" id="GO:0006654">
    <property type="term" value="P:phosphatidic acid biosynthetic process"/>
    <property type="evidence" value="ECO:0007669"/>
    <property type="project" value="TreeGrafter"/>
</dbReference>
<keyword evidence="6" id="KW-1185">Reference proteome</keyword>
<dbReference type="AlphaFoldDB" id="A0A2T0PVT8"/>
<name>A0A2T0PVT8_9ACTN</name>
<dbReference type="SMART" id="SM00563">
    <property type="entry name" value="PlsC"/>
    <property type="match status" value="1"/>
</dbReference>
<comment type="caution">
    <text evidence="5">The sequence shown here is derived from an EMBL/GenBank/DDBJ whole genome shotgun (WGS) entry which is preliminary data.</text>
</comment>
<dbReference type="PANTHER" id="PTHR10434">
    <property type="entry name" value="1-ACYL-SN-GLYCEROL-3-PHOSPHATE ACYLTRANSFERASE"/>
    <property type="match status" value="1"/>
</dbReference>
<dbReference type="SUPFAM" id="SSF69593">
    <property type="entry name" value="Glycerol-3-phosphate (1)-acyltransferase"/>
    <property type="match status" value="1"/>
</dbReference>
<dbReference type="PANTHER" id="PTHR10434:SF55">
    <property type="entry name" value="POSSIBLE ACYLTRANSFERASE"/>
    <property type="match status" value="1"/>
</dbReference>
<evidence type="ECO:0000259" key="4">
    <source>
        <dbReference type="SMART" id="SM00563"/>
    </source>
</evidence>
<feature type="compositionally biased region" description="Basic and acidic residues" evidence="3">
    <location>
        <begin position="288"/>
        <end position="308"/>
    </location>
</feature>
<dbReference type="InterPro" id="IPR002123">
    <property type="entry name" value="Plipid/glycerol_acylTrfase"/>
</dbReference>
<feature type="domain" description="Phospholipid/glycerol acyltransferase" evidence="4">
    <location>
        <begin position="52"/>
        <end position="171"/>
    </location>
</feature>
<evidence type="ECO:0000256" key="1">
    <source>
        <dbReference type="ARBA" id="ARBA00022679"/>
    </source>
</evidence>
<accession>A0A2T0PVT8</accession>